<gene>
    <name evidence="2" type="ORF">QIS74_05662</name>
</gene>
<sequence length="62" mass="6861">MDSDGIEWARDESTHVDDMDSDVDSAIDEQATGQTDLLSLTSSILDYQFENGRSYHSMSQGS</sequence>
<dbReference type="AlphaFoldDB" id="A0AAV9TFP5"/>
<keyword evidence="3" id="KW-1185">Reference proteome</keyword>
<reference evidence="2 3" key="1">
    <citation type="submission" date="2023-04" db="EMBL/GenBank/DDBJ databases">
        <title>Colletotrichum tabacum stain YC1 causing leaf anthracnose on Nicotiana tabacum(L.) cv.</title>
        <authorList>
            <person name="Ji Z."/>
            <person name="Wang M."/>
            <person name="Zhang J."/>
            <person name="Wang N."/>
            <person name="Zhou Z."/>
        </authorList>
    </citation>
    <scope>NUCLEOTIDE SEQUENCE [LARGE SCALE GENOMIC DNA]</scope>
    <source>
        <strain evidence="2 3">YC1</strain>
    </source>
</reference>
<evidence type="ECO:0000313" key="3">
    <source>
        <dbReference type="Proteomes" id="UP001327957"/>
    </source>
</evidence>
<dbReference type="Proteomes" id="UP001327957">
    <property type="component" value="Unassembled WGS sequence"/>
</dbReference>
<protein>
    <submittedName>
        <fullName evidence="2">Uncharacterized protein</fullName>
    </submittedName>
</protein>
<accession>A0AAV9TFP5</accession>
<comment type="caution">
    <text evidence="2">The sequence shown here is derived from an EMBL/GenBank/DDBJ whole genome shotgun (WGS) entry which is preliminary data.</text>
</comment>
<name>A0AAV9TFP5_9PEZI</name>
<evidence type="ECO:0000256" key="1">
    <source>
        <dbReference type="SAM" id="MobiDB-lite"/>
    </source>
</evidence>
<feature type="compositionally biased region" description="Basic and acidic residues" evidence="1">
    <location>
        <begin position="7"/>
        <end position="18"/>
    </location>
</feature>
<evidence type="ECO:0000313" key="2">
    <source>
        <dbReference type="EMBL" id="KAK6220160.1"/>
    </source>
</evidence>
<feature type="region of interest" description="Disordered" evidence="1">
    <location>
        <begin position="1"/>
        <end position="21"/>
    </location>
</feature>
<proteinExistence type="predicted"/>
<organism evidence="2 3">
    <name type="scientific">Colletotrichum tabaci</name>
    <dbReference type="NCBI Taxonomy" id="1209068"/>
    <lineage>
        <taxon>Eukaryota</taxon>
        <taxon>Fungi</taxon>
        <taxon>Dikarya</taxon>
        <taxon>Ascomycota</taxon>
        <taxon>Pezizomycotina</taxon>
        <taxon>Sordariomycetes</taxon>
        <taxon>Hypocreomycetidae</taxon>
        <taxon>Glomerellales</taxon>
        <taxon>Glomerellaceae</taxon>
        <taxon>Colletotrichum</taxon>
        <taxon>Colletotrichum destructivum species complex</taxon>
    </lineage>
</organism>
<dbReference type="EMBL" id="JASAOK010000030">
    <property type="protein sequence ID" value="KAK6220160.1"/>
    <property type="molecule type" value="Genomic_DNA"/>
</dbReference>